<accession>A0AAP2DYV0</accession>
<comment type="caution">
    <text evidence="1">The sequence shown here is derived from an EMBL/GenBank/DDBJ whole genome shotgun (WGS) entry which is preliminary data.</text>
</comment>
<dbReference type="RefSeq" id="WP_254085727.1">
    <property type="nucleotide sequence ID" value="NZ_JAHESE010000020.1"/>
</dbReference>
<gene>
    <name evidence="1" type="ORF">KK062_18025</name>
</gene>
<reference evidence="1 2" key="1">
    <citation type="submission" date="2021-05" db="EMBL/GenBank/DDBJ databases">
        <title>A Polyphasic approach of four new species of the genus Ohtaekwangia: Ohtaekwangia histidinii sp. nov., Ohtaekwangia cretensis sp. nov., Ohtaekwangia indiensis sp. nov., Ohtaekwangia reichenbachii sp. nov. from diverse environment.</title>
        <authorList>
            <person name="Octaviana S."/>
        </authorList>
    </citation>
    <scope>NUCLEOTIDE SEQUENCE [LARGE SCALE GENOMIC DNA]</scope>
    <source>
        <strain evidence="1 2">PWU5</strain>
    </source>
</reference>
<name>A0AAP2DYV0_9BACT</name>
<organism evidence="1 2">
    <name type="scientific">Dawidia cretensis</name>
    <dbReference type="NCBI Taxonomy" id="2782350"/>
    <lineage>
        <taxon>Bacteria</taxon>
        <taxon>Pseudomonadati</taxon>
        <taxon>Bacteroidota</taxon>
        <taxon>Cytophagia</taxon>
        <taxon>Cytophagales</taxon>
        <taxon>Chryseotaleaceae</taxon>
        <taxon>Dawidia</taxon>
    </lineage>
</organism>
<protein>
    <submittedName>
        <fullName evidence="1">Uncharacterized protein</fullName>
    </submittedName>
</protein>
<sequence>MKQYDSILNTKDLHKSLYEHFSYLAAEDFAPVLRAIMQKATGVRVFEGNLIVSFTGDEELYASPAGGIKNYERWPKSFCEYVAKHEFLSFGTDHWELCLGNRKSFHFESRLLNNYDKKDILVPVINTFSFQMWLYHPTEKNSSGQNLIYHFAPNYGEDIDSPSELLAGQIFLKQMASALDIMY</sequence>
<dbReference type="EMBL" id="JAHESE010000020">
    <property type="protein sequence ID" value="MBT1710150.1"/>
    <property type="molecule type" value="Genomic_DNA"/>
</dbReference>
<dbReference type="Proteomes" id="UP001319080">
    <property type="component" value="Unassembled WGS sequence"/>
</dbReference>
<proteinExistence type="predicted"/>
<evidence type="ECO:0000313" key="1">
    <source>
        <dbReference type="EMBL" id="MBT1710150.1"/>
    </source>
</evidence>
<evidence type="ECO:0000313" key="2">
    <source>
        <dbReference type="Proteomes" id="UP001319080"/>
    </source>
</evidence>
<dbReference type="AlphaFoldDB" id="A0AAP2DYV0"/>
<keyword evidence="2" id="KW-1185">Reference proteome</keyword>